<dbReference type="EMBL" id="CP042437">
    <property type="protein sequence ID" value="QEC79057.1"/>
    <property type="molecule type" value="Genomic_DNA"/>
</dbReference>
<sequence>MPEFNTIVLHGQVDMTNATIKNSLKEMKSGDTVLVSGSFVKSGFEKIDFSDYNDDFRHPFSSPEFKFNFDSIVKKRK</sequence>
<evidence type="ECO:0000313" key="2">
    <source>
        <dbReference type="Proteomes" id="UP000321362"/>
    </source>
</evidence>
<gene>
    <name evidence="1" type="ORF">FSB76_25040</name>
</gene>
<dbReference type="AlphaFoldDB" id="A0A5B8W6H6"/>
<evidence type="ECO:0000313" key="1">
    <source>
        <dbReference type="EMBL" id="QEC79057.1"/>
    </source>
</evidence>
<proteinExistence type="predicted"/>
<dbReference type="Proteomes" id="UP000321362">
    <property type="component" value="Chromosome"/>
</dbReference>
<organism evidence="1 2">
    <name type="scientific">Mucilaginibacter ginsenosidivorax</name>
    <dbReference type="NCBI Taxonomy" id="862126"/>
    <lineage>
        <taxon>Bacteria</taxon>
        <taxon>Pseudomonadati</taxon>
        <taxon>Bacteroidota</taxon>
        <taxon>Sphingobacteriia</taxon>
        <taxon>Sphingobacteriales</taxon>
        <taxon>Sphingobacteriaceae</taxon>
        <taxon>Mucilaginibacter</taxon>
    </lineage>
</organism>
<protein>
    <submittedName>
        <fullName evidence="1">Uncharacterized protein</fullName>
    </submittedName>
</protein>
<keyword evidence="2" id="KW-1185">Reference proteome</keyword>
<name>A0A5B8W6H6_9SPHI</name>
<accession>A0A5B8W6H6</accession>
<dbReference type="RefSeq" id="WP_147058284.1">
    <property type="nucleotide sequence ID" value="NZ_CP042437.1"/>
</dbReference>
<dbReference type="KEGG" id="mgk:FSB76_25040"/>
<reference evidence="1 2" key="1">
    <citation type="journal article" date="2013" name="J. Microbiol.">
        <title>Mucilaginibacter ginsenosidivorax sp. nov., with ginsenoside converting activity isolated from sediment.</title>
        <authorList>
            <person name="Kim J.K."/>
            <person name="Choi T.E."/>
            <person name="Liu Q.M."/>
            <person name="Park H.Y."/>
            <person name="Yi T.H."/>
            <person name="Yoon M.H."/>
            <person name="Kim S.C."/>
            <person name="Im W.T."/>
        </authorList>
    </citation>
    <scope>NUCLEOTIDE SEQUENCE [LARGE SCALE GENOMIC DNA]</scope>
    <source>
        <strain evidence="1 2">KHI28</strain>
    </source>
</reference>